<dbReference type="Pfam" id="PF01359">
    <property type="entry name" value="Transposase_1"/>
    <property type="match status" value="1"/>
</dbReference>
<reference evidence="1 2" key="1">
    <citation type="submission" date="2022-01" db="EMBL/GenBank/DDBJ databases">
        <title>A chromosomal length assembly of Cordylochernes scorpioides.</title>
        <authorList>
            <person name="Zeh D."/>
            <person name="Zeh J."/>
        </authorList>
    </citation>
    <scope>NUCLEOTIDE SEQUENCE [LARGE SCALE GENOMIC DNA]</scope>
    <source>
        <strain evidence="1">IN4F17</strain>
        <tissue evidence="1">Whole Body</tissue>
    </source>
</reference>
<keyword evidence="2" id="KW-1185">Reference proteome</keyword>
<dbReference type="InterPro" id="IPR001888">
    <property type="entry name" value="Transposase_1"/>
</dbReference>
<dbReference type="PANTHER" id="PTHR46060:SF1">
    <property type="entry name" value="MARINER MOS1 TRANSPOSASE-LIKE PROTEIN"/>
    <property type="match status" value="1"/>
</dbReference>
<organism evidence="1 2">
    <name type="scientific">Cordylochernes scorpioides</name>
    <dbReference type="NCBI Taxonomy" id="51811"/>
    <lineage>
        <taxon>Eukaryota</taxon>
        <taxon>Metazoa</taxon>
        <taxon>Ecdysozoa</taxon>
        <taxon>Arthropoda</taxon>
        <taxon>Chelicerata</taxon>
        <taxon>Arachnida</taxon>
        <taxon>Pseudoscorpiones</taxon>
        <taxon>Cheliferoidea</taxon>
        <taxon>Chernetidae</taxon>
        <taxon>Cordylochernes</taxon>
    </lineage>
</organism>
<accession>A0ABY6KDA8</accession>
<dbReference type="EMBL" id="CP092866">
    <property type="protein sequence ID" value="UYV66399.1"/>
    <property type="molecule type" value="Genomic_DNA"/>
</dbReference>
<dbReference type="Proteomes" id="UP001235939">
    <property type="component" value="Chromosome 04"/>
</dbReference>
<evidence type="ECO:0000313" key="2">
    <source>
        <dbReference type="Proteomes" id="UP001235939"/>
    </source>
</evidence>
<evidence type="ECO:0000313" key="1">
    <source>
        <dbReference type="EMBL" id="UYV66399.1"/>
    </source>
</evidence>
<sequence>MSLVRRSTDLVWRFVNMDETWVHHYMPETKQQSKQWVEAAGDTPKPRIKKDLHPQKAMICVFWDCEGVLYWEMLGRNATVNKDLYIAQLHRVNEAIQQKRPDRQCEIILLYSNARPHVAQVVKAALQELEWEVLQHPAYSPDLAPTDYHLFRSMSNHMRGTTFDDEEDLKTWLNNFDTRPGDFWRNGINKLVERWEEVVKDFTKTSKLWKIGTKEDETPT</sequence>
<name>A0ABY6KDA8_9ARAC</name>
<proteinExistence type="predicted"/>
<gene>
    <name evidence="1" type="ORF">LAZ67_4001546</name>
</gene>
<evidence type="ECO:0008006" key="3">
    <source>
        <dbReference type="Google" id="ProtNLM"/>
    </source>
</evidence>
<dbReference type="InterPro" id="IPR036397">
    <property type="entry name" value="RNaseH_sf"/>
</dbReference>
<dbReference type="PANTHER" id="PTHR46060">
    <property type="entry name" value="MARINER MOS1 TRANSPOSASE-LIKE PROTEIN"/>
    <property type="match status" value="1"/>
</dbReference>
<dbReference type="Gene3D" id="3.30.420.10">
    <property type="entry name" value="Ribonuclease H-like superfamily/Ribonuclease H"/>
    <property type="match status" value="1"/>
</dbReference>
<dbReference type="InterPro" id="IPR052709">
    <property type="entry name" value="Transposase-MT_Hybrid"/>
</dbReference>
<protein>
    <recommendedName>
        <fullName evidence="3">Transposase</fullName>
    </recommendedName>
</protein>